<organism evidence="1 2">
    <name type="scientific">Rhabditophanes sp. KR3021</name>
    <dbReference type="NCBI Taxonomy" id="114890"/>
    <lineage>
        <taxon>Eukaryota</taxon>
        <taxon>Metazoa</taxon>
        <taxon>Ecdysozoa</taxon>
        <taxon>Nematoda</taxon>
        <taxon>Chromadorea</taxon>
        <taxon>Rhabditida</taxon>
        <taxon>Tylenchina</taxon>
        <taxon>Panagrolaimomorpha</taxon>
        <taxon>Strongyloidoidea</taxon>
        <taxon>Alloionematidae</taxon>
        <taxon>Rhabditophanes</taxon>
    </lineage>
</organism>
<evidence type="ECO:0000313" key="2">
    <source>
        <dbReference type="WBParaSite" id="RSKR_0001145750.1"/>
    </source>
</evidence>
<dbReference type="Proteomes" id="UP000095286">
    <property type="component" value="Unplaced"/>
</dbReference>
<proteinExistence type="predicted"/>
<dbReference type="WBParaSite" id="RSKR_0001145750.1">
    <property type="protein sequence ID" value="RSKR_0001145750.1"/>
    <property type="gene ID" value="RSKR_0001145750"/>
</dbReference>
<sequence>MWVITAAFLLFQINSIFPATNEYIDTLNTNESCSSVSESAVSQCMAPILKYSATVEKTTPQSLKTFRELCTLYSKFEKCTDSITCRSVSKQGIDASYKYMCGDGFQVFEKHANCFAEVETKNEYLECKNTATAEIEKLAVFRNKEQKKYFNGLCKVMKRYLKCCRPHVITKCGRDAWSLVARITDDSLGVTMPECNVKSSL</sequence>
<accession>A0AC35UGN3</accession>
<name>A0AC35UGN3_9BILA</name>
<protein>
    <submittedName>
        <fullName evidence="2">DUF19 domain-containing protein</fullName>
    </submittedName>
</protein>
<reference evidence="2" key="1">
    <citation type="submission" date="2016-11" db="UniProtKB">
        <authorList>
            <consortium name="WormBaseParasite"/>
        </authorList>
    </citation>
    <scope>IDENTIFICATION</scope>
    <source>
        <strain evidence="2">KR3021</strain>
    </source>
</reference>
<evidence type="ECO:0000313" key="1">
    <source>
        <dbReference type="Proteomes" id="UP000095286"/>
    </source>
</evidence>